<proteinExistence type="predicted"/>
<dbReference type="EMBL" id="ML209161">
    <property type="protein sequence ID" value="TFK58874.1"/>
    <property type="molecule type" value="Genomic_DNA"/>
</dbReference>
<reference evidence="1 2" key="1">
    <citation type="journal article" date="2019" name="Nat. Ecol. Evol.">
        <title>Megaphylogeny resolves global patterns of mushroom evolution.</title>
        <authorList>
            <person name="Varga T."/>
            <person name="Krizsan K."/>
            <person name="Foldi C."/>
            <person name="Dima B."/>
            <person name="Sanchez-Garcia M."/>
            <person name="Sanchez-Ramirez S."/>
            <person name="Szollosi G.J."/>
            <person name="Szarkandi J.G."/>
            <person name="Papp V."/>
            <person name="Albert L."/>
            <person name="Andreopoulos W."/>
            <person name="Angelini C."/>
            <person name="Antonin V."/>
            <person name="Barry K.W."/>
            <person name="Bougher N.L."/>
            <person name="Buchanan P."/>
            <person name="Buyck B."/>
            <person name="Bense V."/>
            <person name="Catcheside P."/>
            <person name="Chovatia M."/>
            <person name="Cooper J."/>
            <person name="Damon W."/>
            <person name="Desjardin D."/>
            <person name="Finy P."/>
            <person name="Geml J."/>
            <person name="Haridas S."/>
            <person name="Hughes K."/>
            <person name="Justo A."/>
            <person name="Karasinski D."/>
            <person name="Kautmanova I."/>
            <person name="Kiss B."/>
            <person name="Kocsube S."/>
            <person name="Kotiranta H."/>
            <person name="LaButti K.M."/>
            <person name="Lechner B.E."/>
            <person name="Liimatainen K."/>
            <person name="Lipzen A."/>
            <person name="Lukacs Z."/>
            <person name="Mihaltcheva S."/>
            <person name="Morgado L.N."/>
            <person name="Niskanen T."/>
            <person name="Noordeloos M.E."/>
            <person name="Ohm R.A."/>
            <person name="Ortiz-Santana B."/>
            <person name="Ovrebo C."/>
            <person name="Racz N."/>
            <person name="Riley R."/>
            <person name="Savchenko A."/>
            <person name="Shiryaev A."/>
            <person name="Soop K."/>
            <person name="Spirin V."/>
            <person name="Szebenyi C."/>
            <person name="Tomsovsky M."/>
            <person name="Tulloss R.E."/>
            <person name="Uehling J."/>
            <person name="Grigoriev I.V."/>
            <person name="Vagvolgyi C."/>
            <person name="Papp T."/>
            <person name="Martin F.M."/>
            <person name="Miettinen O."/>
            <person name="Hibbett D.S."/>
            <person name="Nagy L.G."/>
        </authorList>
    </citation>
    <scope>NUCLEOTIDE SEQUENCE [LARGE SCALE GENOMIC DNA]</scope>
    <source>
        <strain evidence="1 2">NL-1719</strain>
    </source>
</reference>
<accession>A0ACD3A0F9</accession>
<evidence type="ECO:0000313" key="2">
    <source>
        <dbReference type="Proteomes" id="UP000308600"/>
    </source>
</evidence>
<organism evidence="1 2">
    <name type="scientific">Pluteus cervinus</name>
    <dbReference type="NCBI Taxonomy" id="181527"/>
    <lineage>
        <taxon>Eukaryota</taxon>
        <taxon>Fungi</taxon>
        <taxon>Dikarya</taxon>
        <taxon>Basidiomycota</taxon>
        <taxon>Agaricomycotina</taxon>
        <taxon>Agaricomycetes</taxon>
        <taxon>Agaricomycetidae</taxon>
        <taxon>Agaricales</taxon>
        <taxon>Pluteineae</taxon>
        <taxon>Pluteaceae</taxon>
        <taxon>Pluteus</taxon>
    </lineage>
</organism>
<gene>
    <name evidence="1" type="ORF">BDN72DRAFT_865609</name>
</gene>
<sequence length="285" mass="32218">MSPFLAVPRIGFRGKVIQLRGAPVEIGIDAPGIGDNLRKGFKFECAKPVWRPYMRCISTHPDPISLKFWDFHHFRKPRARDLDPVVEIRRCDDQNCPTGMEGQFYGFTNRFIFIDPHSNTWGTPFCEGVWPSDLHSLAVHSHFNFVVMSAGHLRAPSDPPGATEERVSRMEGKGASRHKVFAGWVVTTPFTFWRGNLPCEKQPDIDSPHGQVSKMVSGFALLRSGVEWHLLLSGSLLPQGECVKVREPNPVQPDFNTNRLPVRPHLNDLIHLLILPNIARKHLQV</sequence>
<keyword evidence="2" id="KW-1185">Reference proteome</keyword>
<evidence type="ECO:0000313" key="1">
    <source>
        <dbReference type="EMBL" id="TFK58874.1"/>
    </source>
</evidence>
<protein>
    <submittedName>
        <fullName evidence="1">Uncharacterized protein</fullName>
    </submittedName>
</protein>
<dbReference type="Proteomes" id="UP000308600">
    <property type="component" value="Unassembled WGS sequence"/>
</dbReference>
<name>A0ACD3A0F9_9AGAR</name>